<reference evidence="1" key="1">
    <citation type="submission" date="2021-06" db="EMBL/GenBank/DDBJ databases">
        <authorList>
            <person name="Kallberg Y."/>
            <person name="Tangrot J."/>
            <person name="Rosling A."/>
        </authorList>
    </citation>
    <scope>NUCLEOTIDE SEQUENCE</scope>
    <source>
        <strain evidence="1">AZ414A</strain>
    </source>
</reference>
<evidence type="ECO:0000313" key="2">
    <source>
        <dbReference type="Proteomes" id="UP000789706"/>
    </source>
</evidence>
<proteinExistence type="predicted"/>
<keyword evidence="2" id="KW-1185">Reference proteome</keyword>
<protein>
    <submittedName>
        <fullName evidence="1">6030_t:CDS:1</fullName>
    </submittedName>
</protein>
<organism evidence="1 2">
    <name type="scientific">Diversispora eburnea</name>
    <dbReference type="NCBI Taxonomy" id="1213867"/>
    <lineage>
        <taxon>Eukaryota</taxon>
        <taxon>Fungi</taxon>
        <taxon>Fungi incertae sedis</taxon>
        <taxon>Mucoromycota</taxon>
        <taxon>Glomeromycotina</taxon>
        <taxon>Glomeromycetes</taxon>
        <taxon>Diversisporales</taxon>
        <taxon>Diversisporaceae</taxon>
        <taxon>Diversispora</taxon>
    </lineage>
</organism>
<sequence>LKKQQKSIFDLSKTVKYLEYDICEVCDEVVRSSNMRSGIFKLPQNYTGTIFEL</sequence>
<dbReference type="EMBL" id="CAJVPK010000426">
    <property type="protein sequence ID" value="CAG8508700.1"/>
    <property type="molecule type" value="Genomic_DNA"/>
</dbReference>
<dbReference type="Proteomes" id="UP000789706">
    <property type="component" value="Unassembled WGS sequence"/>
</dbReference>
<accession>A0A9N9F4N7</accession>
<gene>
    <name evidence="1" type="ORF">DEBURN_LOCUS5060</name>
</gene>
<dbReference type="AlphaFoldDB" id="A0A9N9F4N7"/>
<feature type="non-terminal residue" evidence="1">
    <location>
        <position position="1"/>
    </location>
</feature>
<name>A0A9N9F4N7_9GLOM</name>
<evidence type="ECO:0000313" key="1">
    <source>
        <dbReference type="EMBL" id="CAG8508700.1"/>
    </source>
</evidence>
<comment type="caution">
    <text evidence="1">The sequence shown here is derived from an EMBL/GenBank/DDBJ whole genome shotgun (WGS) entry which is preliminary data.</text>
</comment>